<evidence type="ECO:0000256" key="1">
    <source>
        <dbReference type="ARBA" id="ARBA00006723"/>
    </source>
</evidence>
<dbReference type="Proteomes" id="UP000198318">
    <property type="component" value="Unassembled WGS sequence"/>
</dbReference>
<evidence type="ECO:0000256" key="2">
    <source>
        <dbReference type="ARBA" id="ARBA00023235"/>
    </source>
</evidence>
<evidence type="ECO:0000259" key="4">
    <source>
        <dbReference type="Pfam" id="PF01361"/>
    </source>
</evidence>
<dbReference type="SUPFAM" id="SSF55331">
    <property type="entry name" value="Tautomerase/MIF"/>
    <property type="match status" value="1"/>
</dbReference>
<dbReference type="AlphaFoldDB" id="A0A239N8D6"/>
<gene>
    <name evidence="5" type="ORF">SAMN05443665_103687</name>
</gene>
<dbReference type="RefSeq" id="WP_089329453.1">
    <property type="nucleotide sequence ID" value="NZ_FZOR01000036.1"/>
</dbReference>
<dbReference type="Pfam" id="PF01361">
    <property type="entry name" value="Tautomerase"/>
    <property type="match status" value="1"/>
</dbReference>
<dbReference type="OrthoDB" id="4965437at2"/>
<comment type="similarity">
    <text evidence="1">Belongs to the 4-oxalocrotonate tautomerase family.</text>
</comment>
<evidence type="ECO:0000313" key="6">
    <source>
        <dbReference type="Proteomes" id="UP000198318"/>
    </source>
</evidence>
<organism evidence="5 6">
    <name type="scientific">Actinomadura meyerae</name>
    <dbReference type="NCBI Taxonomy" id="240840"/>
    <lineage>
        <taxon>Bacteria</taxon>
        <taxon>Bacillati</taxon>
        <taxon>Actinomycetota</taxon>
        <taxon>Actinomycetes</taxon>
        <taxon>Streptosporangiales</taxon>
        <taxon>Thermomonosporaceae</taxon>
        <taxon>Actinomadura</taxon>
    </lineage>
</organism>
<dbReference type="InterPro" id="IPR004370">
    <property type="entry name" value="4-OT-like_dom"/>
</dbReference>
<sequence>MPLVQISLAAGRPPDQIRRLISEVHDAVVRATRTDPARVRVLVQELPPTHWAAGGVTLAERDGPGPSRRGTGGHGTAGHGPPAPGTPGPGTTEE</sequence>
<dbReference type="Gene3D" id="3.30.429.10">
    <property type="entry name" value="Macrophage Migration Inhibitory Factor"/>
    <property type="match status" value="1"/>
</dbReference>
<dbReference type="InterPro" id="IPR014347">
    <property type="entry name" value="Tautomerase/MIF_sf"/>
</dbReference>
<evidence type="ECO:0000256" key="3">
    <source>
        <dbReference type="SAM" id="MobiDB-lite"/>
    </source>
</evidence>
<dbReference type="PANTHER" id="PTHR35530">
    <property type="entry name" value="TAUTOMERASE-RELATED"/>
    <property type="match status" value="1"/>
</dbReference>
<dbReference type="EMBL" id="FZOR01000036">
    <property type="protein sequence ID" value="SNT50449.1"/>
    <property type="molecule type" value="Genomic_DNA"/>
</dbReference>
<keyword evidence="2" id="KW-0413">Isomerase</keyword>
<dbReference type="GO" id="GO:0016853">
    <property type="term" value="F:isomerase activity"/>
    <property type="evidence" value="ECO:0007669"/>
    <property type="project" value="UniProtKB-KW"/>
</dbReference>
<accession>A0A239N8D6</accession>
<feature type="domain" description="4-oxalocrotonate tautomerase-like" evidence="4">
    <location>
        <begin position="2"/>
        <end position="60"/>
    </location>
</feature>
<proteinExistence type="inferred from homology"/>
<name>A0A239N8D6_9ACTN</name>
<feature type="region of interest" description="Disordered" evidence="3">
    <location>
        <begin position="54"/>
        <end position="94"/>
    </location>
</feature>
<evidence type="ECO:0000313" key="5">
    <source>
        <dbReference type="EMBL" id="SNT50449.1"/>
    </source>
</evidence>
<keyword evidence="6" id="KW-1185">Reference proteome</keyword>
<reference evidence="5 6" key="1">
    <citation type="submission" date="2017-06" db="EMBL/GenBank/DDBJ databases">
        <authorList>
            <person name="Kim H.J."/>
            <person name="Triplett B.A."/>
        </authorList>
    </citation>
    <scope>NUCLEOTIDE SEQUENCE [LARGE SCALE GENOMIC DNA]</scope>
    <source>
        <strain evidence="5 6">DSM 44715</strain>
    </source>
</reference>
<dbReference type="PANTHER" id="PTHR35530:SF1">
    <property type="entry name" value="2-HYDROXYMUCONATE TAUTOMERASE"/>
    <property type="match status" value="1"/>
</dbReference>
<protein>
    <submittedName>
        <fullName evidence="5">4-oxalocrotonate tautomerase</fullName>
    </submittedName>
</protein>